<protein>
    <submittedName>
        <fullName evidence="2">ImmA/IrrE family metallo-endopeptidase</fullName>
    </submittedName>
</protein>
<evidence type="ECO:0000313" key="2">
    <source>
        <dbReference type="EMBL" id="NYS94110.1"/>
    </source>
</evidence>
<dbReference type="Gene3D" id="1.10.10.2910">
    <property type="match status" value="1"/>
</dbReference>
<gene>
    <name evidence="2" type="ORF">HZZ10_11350</name>
</gene>
<reference evidence="2 3" key="1">
    <citation type="submission" date="2020-07" db="EMBL/GenBank/DDBJ databases">
        <title>MOT database genomes.</title>
        <authorList>
            <person name="Joseph S."/>
            <person name="Aduse-Opoku J."/>
            <person name="Hashim A."/>
            <person name="Wade W."/>
            <person name="Curtis M."/>
        </authorList>
    </citation>
    <scope>NUCLEOTIDE SEQUENCE [LARGE SCALE GENOMIC DNA]</scope>
    <source>
        <strain evidence="2 3">DSM 100099</strain>
    </source>
</reference>
<dbReference type="RefSeq" id="WP_179913583.1">
    <property type="nucleotide sequence ID" value="NZ_JACBYE010000026.1"/>
</dbReference>
<evidence type="ECO:0000313" key="3">
    <source>
        <dbReference type="Proteomes" id="UP000561011"/>
    </source>
</evidence>
<sequence length="143" mass="16165">MSYSPWRDAEVRHPHLDIERCDIAPARGVWVRSENMILIDENLDRPWRRATLAHELAHVDLGHVSLVEGYFARRVEREADMLAARRLLGNVDVIADAVAAYPGDTAAVADQLDVPVEVLVRRVEKMHPRDRAKIEARVSRSAG</sequence>
<name>A0A853EUI1_9MICO</name>
<accession>A0A853EUI1</accession>
<dbReference type="InterPro" id="IPR010359">
    <property type="entry name" value="IrrE_HExxH"/>
</dbReference>
<keyword evidence="3" id="KW-1185">Reference proteome</keyword>
<evidence type="ECO:0000259" key="1">
    <source>
        <dbReference type="Pfam" id="PF06114"/>
    </source>
</evidence>
<dbReference type="EMBL" id="JACBYE010000026">
    <property type="protein sequence ID" value="NYS94110.1"/>
    <property type="molecule type" value="Genomic_DNA"/>
</dbReference>
<comment type="caution">
    <text evidence="2">The sequence shown here is derived from an EMBL/GenBank/DDBJ whole genome shotgun (WGS) entry which is preliminary data.</text>
</comment>
<proteinExistence type="predicted"/>
<dbReference type="AlphaFoldDB" id="A0A853EUI1"/>
<dbReference type="Pfam" id="PF06114">
    <property type="entry name" value="Peptidase_M78"/>
    <property type="match status" value="1"/>
</dbReference>
<feature type="domain" description="IrrE N-terminal-like" evidence="1">
    <location>
        <begin position="32"/>
        <end position="123"/>
    </location>
</feature>
<organism evidence="2 3">
    <name type="scientific">Sanguibacter inulinus</name>
    <dbReference type="NCBI Taxonomy" id="60922"/>
    <lineage>
        <taxon>Bacteria</taxon>
        <taxon>Bacillati</taxon>
        <taxon>Actinomycetota</taxon>
        <taxon>Actinomycetes</taxon>
        <taxon>Micrococcales</taxon>
        <taxon>Sanguibacteraceae</taxon>
        <taxon>Sanguibacter</taxon>
    </lineage>
</organism>
<dbReference type="Proteomes" id="UP000561011">
    <property type="component" value="Unassembled WGS sequence"/>
</dbReference>